<keyword evidence="1" id="KW-0175">Coiled coil</keyword>
<reference evidence="2" key="1">
    <citation type="submission" date="2024-01" db="EMBL/GenBank/DDBJ databases">
        <title>The first autotrophic representatives of the genus Thermodesulfovibrio.</title>
        <authorList>
            <person name="Maltseva A.I."/>
            <person name="Elcheninov A.G."/>
            <person name="Kublanov I.V."/>
            <person name="Lebedinsky A.V."/>
            <person name="Frolov E.N."/>
        </authorList>
    </citation>
    <scope>NUCLEOTIDE SEQUENCE</scope>
    <source>
        <strain evidence="2">3462-1</strain>
    </source>
</reference>
<evidence type="ECO:0000313" key="2">
    <source>
        <dbReference type="EMBL" id="XCH48409.1"/>
    </source>
</evidence>
<dbReference type="EMBL" id="CP144374">
    <property type="protein sequence ID" value="XCH48409.1"/>
    <property type="molecule type" value="Genomic_DNA"/>
</dbReference>
<proteinExistence type="predicted"/>
<evidence type="ECO:0008006" key="3">
    <source>
        <dbReference type="Google" id="ProtNLM"/>
    </source>
</evidence>
<protein>
    <recommendedName>
        <fullName evidence="3">Type II restriction endonuclease</fullName>
    </recommendedName>
</protein>
<accession>A0AAU8H3Q2</accession>
<sequence>MRIKFFSIRIQSKTHIVKSNEQAKVKELEKEIDKLIYKLYNLTEEEIKIIEGD</sequence>
<feature type="coiled-coil region" evidence="1">
    <location>
        <begin position="18"/>
        <end position="45"/>
    </location>
</feature>
<name>A0AAU8H3Q2_9BACT</name>
<organism evidence="2">
    <name type="scientific">Thermodesulfovibrio obliviosus</name>
    <dbReference type="NCBI Taxonomy" id="3118332"/>
    <lineage>
        <taxon>Bacteria</taxon>
        <taxon>Pseudomonadati</taxon>
        <taxon>Nitrospirota</taxon>
        <taxon>Thermodesulfovibrionia</taxon>
        <taxon>Thermodesulfovibrionales</taxon>
        <taxon>Thermodesulfovibrionaceae</taxon>
        <taxon>Thermodesulfovibrio</taxon>
    </lineage>
</organism>
<evidence type="ECO:0000256" key="1">
    <source>
        <dbReference type="SAM" id="Coils"/>
    </source>
</evidence>
<dbReference type="AlphaFoldDB" id="A0AAU8H3Q2"/>
<dbReference type="KEGG" id="tob:V4D31_08700"/>
<gene>
    <name evidence="2" type="ORF">V4D31_08700</name>
</gene>